<dbReference type="RefSeq" id="WP_084574699.1">
    <property type="nucleotide sequence ID" value="NZ_CP155572.1"/>
</dbReference>
<keyword evidence="3" id="KW-1185">Reference proteome</keyword>
<organism evidence="2 3">
    <name type="scientific">Sporomusa malonica</name>
    <dbReference type="NCBI Taxonomy" id="112901"/>
    <lineage>
        <taxon>Bacteria</taxon>
        <taxon>Bacillati</taxon>
        <taxon>Bacillota</taxon>
        <taxon>Negativicutes</taxon>
        <taxon>Selenomonadales</taxon>
        <taxon>Sporomusaceae</taxon>
        <taxon>Sporomusa</taxon>
    </lineage>
</organism>
<feature type="transmembrane region" description="Helical" evidence="1">
    <location>
        <begin position="30"/>
        <end position="52"/>
    </location>
</feature>
<gene>
    <name evidence="2" type="ORF">SAMN04488500_10433</name>
</gene>
<feature type="transmembrane region" description="Helical" evidence="1">
    <location>
        <begin position="105"/>
        <end position="124"/>
    </location>
</feature>
<dbReference type="AlphaFoldDB" id="A0A1W1ZL21"/>
<keyword evidence="1" id="KW-0812">Transmembrane</keyword>
<dbReference type="OrthoDB" id="5451070at2"/>
<evidence type="ECO:0008006" key="4">
    <source>
        <dbReference type="Google" id="ProtNLM"/>
    </source>
</evidence>
<feature type="transmembrane region" description="Helical" evidence="1">
    <location>
        <begin position="188"/>
        <end position="209"/>
    </location>
</feature>
<evidence type="ECO:0000313" key="3">
    <source>
        <dbReference type="Proteomes" id="UP000192738"/>
    </source>
</evidence>
<keyword evidence="1" id="KW-0472">Membrane</keyword>
<keyword evidence="1" id="KW-1133">Transmembrane helix</keyword>
<dbReference type="Pfam" id="PF11299">
    <property type="entry name" value="DUF3100"/>
    <property type="match status" value="1"/>
</dbReference>
<feature type="transmembrane region" description="Helical" evidence="1">
    <location>
        <begin position="160"/>
        <end position="182"/>
    </location>
</feature>
<dbReference type="EMBL" id="FWXI01000004">
    <property type="protein sequence ID" value="SMC49116.1"/>
    <property type="molecule type" value="Genomic_DNA"/>
</dbReference>
<protein>
    <recommendedName>
        <fullName evidence="4">DUF3100 domain-containing protein</fullName>
    </recommendedName>
</protein>
<dbReference type="InterPro" id="IPR021450">
    <property type="entry name" value="DUF3100"/>
</dbReference>
<accession>A0A1W1ZL21</accession>
<proteinExistence type="predicted"/>
<evidence type="ECO:0000313" key="2">
    <source>
        <dbReference type="EMBL" id="SMC49116.1"/>
    </source>
</evidence>
<feature type="transmembrane region" description="Helical" evidence="1">
    <location>
        <begin position="221"/>
        <end position="244"/>
    </location>
</feature>
<sequence>MAILKNWKIHIVALIIVVVCEWIGTKKVPLGPGVLLFLPMLYAMIIGGILSVPRLKLIKVEEMNLASTILSITTLMLVTKLGTVIGPQVVKVVQSGLALSLQELGHFLGTVILGLPIAIALGMGREAIGATFSIDREPNIAIIGEKYGISSPEGRGVMSVYICGTLFGAVWLGLLAGYLAALKVFHPYALAMGAGVGSGSMMAAASGAIKSVFPDKANEILMYAGASNLLTTIIGIYFSLFISLPLTEKLYGVLKPIIGRKDSTKEVSQ</sequence>
<feature type="transmembrane region" description="Helical" evidence="1">
    <location>
        <begin position="64"/>
        <end position="85"/>
    </location>
</feature>
<dbReference type="Proteomes" id="UP000192738">
    <property type="component" value="Unassembled WGS sequence"/>
</dbReference>
<dbReference type="STRING" id="112901.SAMN04488500_10433"/>
<evidence type="ECO:0000256" key="1">
    <source>
        <dbReference type="SAM" id="Phobius"/>
    </source>
</evidence>
<reference evidence="2 3" key="1">
    <citation type="submission" date="2017-04" db="EMBL/GenBank/DDBJ databases">
        <authorList>
            <person name="Afonso C.L."/>
            <person name="Miller P.J."/>
            <person name="Scott M.A."/>
            <person name="Spackman E."/>
            <person name="Goraichik I."/>
            <person name="Dimitrov K.M."/>
            <person name="Suarez D.L."/>
            <person name="Swayne D.E."/>
        </authorList>
    </citation>
    <scope>NUCLEOTIDE SEQUENCE [LARGE SCALE GENOMIC DNA]</scope>
    <source>
        <strain evidence="2 3">DSM 5090</strain>
    </source>
</reference>
<feature type="transmembrane region" description="Helical" evidence="1">
    <location>
        <begin position="7"/>
        <end position="24"/>
    </location>
</feature>
<name>A0A1W1ZL21_9FIRM</name>